<evidence type="ECO:0000259" key="3">
    <source>
        <dbReference type="SMART" id="SM00960"/>
    </source>
</evidence>
<sequence length="169" mass="18425">MSTGTGVAAVPAAPPEVEATLSRLVGYRNVKGVLILSRPNGIILRSAGPLFAHTPTRSQPVEKTAGRLDDAAAEEQQEEEGAEGAPEEAKPSSLPPPAHSELARKYARAAARMVDSVRAEVRDVEEEQEEDVRFLRIRTKRHELMITPDDEYILVGRLQWVLVNAPRAG</sequence>
<evidence type="ECO:0000313" key="4">
    <source>
        <dbReference type="EMBL" id="KAG0662120.1"/>
    </source>
</evidence>
<comment type="similarity">
    <text evidence="1">Belongs to the GAMAD family.</text>
</comment>
<dbReference type="PANTHER" id="PTHR10779">
    <property type="entry name" value="DYNEIN LIGHT CHAIN ROADBLOCK"/>
    <property type="match status" value="1"/>
</dbReference>
<dbReference type="SUPFAM" id="SSF103196">
    <property type="entry name" value="Roadblock/LC7 domain"/>
    <property type="match status" value="1"/>
</dbReference>
<feature type="region of interest" description="Disordered" evidence="2">
    <location>
        <begin position="52"/>
        <end position="101"/>
    </location>
</feature>
<reference evidence="4 5" key="1">
    <citation type="submission" date="2020-11" db="EMBL/GenBank/DDBJ databases">
        <title>Kefir isolates.</title>
        <authorList>
            <person name="Marcisauskas S."/>
            <person name="Kim Y."/>
            <person name="Blasche S."/>
        </authorList>
    </citation>
    <scope>NUCLEOTIDE SEQUENCE [LARGE SCALE GENOMIC DNA]</scope>
    <source>
        <strain evidence="4 5">KR</strain>
    </source>
</reference>
<dbReference type="SMART" id="SM00960">
    <property type="entry name" value="Robl_LC7"/>
    <property type="match status" value="1"/>
</dbReference>
<dbReference type="Pfam" id="PF03259">
    <property type="entry name" value="Robl_LC7"/>
    <property type="match status" value="1"/>
</dbReference>
<keyword evidence="5" id="KW-1185">Reference proteome</keyword>
<evidence type="ECO:0000256" key="2">
    <source>
        <dbReference type="SAM" id="MobiDB-lite"/>
    </source>
</evidence>
<gene>
    <name evidence="4" type="ORF">C6P46_003513</name>
</gene>
<proteinExistence type="inferred from homology"/>
<dbReference type="AlphaFoldDB" id="A0A9P6W1M6"/>
<dbReference type="EMBL" id="PUHQ01000029">
    <property type="protein sequence ID" value="KAG0662120.1"/>
    <property type="molecule type" value="Genomic_DNA"/>
</dbReference>
<protein>
    <recommendedName>
        <fullName evidence="3">Roadblock/LAMTOR2 domain-containing protein</fullName>
    </recommendedName>
</protein>
<feature type="compositionally biased region" description="Acidic residues" evidence="2">
    <location>
        <begin position="71"/>
        <end position="86"/>
    </location>
</feature>
<organism evidence="4 5">
    <name type="scientific">Rhodotorula mucilaginosa</name>
    <name type="common">Yeast</name>
    <name type="synonym">Rhodotorula rubra</name>
    <dbReference type="NCBI Taxonomy" id="5537"/>
    <lineage>
        <taxon>Eukaryota</taxon>
        <taxon>Fungi</taxon>
        <taxon>Dikarya</taxon>
        <taxon>Basidiomycota</taxon>
        <taxon>Pucciniomycotina</taxon>
        <taxon>Microbotryomycetes</taxon>
        <taxon>Sporidiobolales</taxon>
        <taxon>Sporidiobolaceae</taxon>
        <taxon>Rhodotorula</taxon>
    </lineage>
</organism>
<accession>A0A9P6W1M6</accession>
<feature type="domain" description="Roadblock/LAMTOR2" evidence="3">
    <location>
        <begin position="17"/>
        <end position="158"/>
    </location>
</feature>
<dbReference type="Proteomes" id="UP000777482">
    <property type="component" value="Unassembled WGS sequence"/>
</dbReference>
<evidence type="ECO:0000313" key="5">
    <source>
        <dbReference type="Proteomes" id="UP000777482"/>
    </source>
</evidence>
<comment type="caution">
    <text evidence="4">The sequence shown here is derived from an EMBL/GenBank/DDBJ whole genome shotgun (WGS) entry which is preliminary data.</text>
</comment>
<evidence type="ECO:0000256" key="1">
    <source>
        <dbReference type="ARBA" id="ARBA00007191"/>
    </source>
</evidence>
<name>A0A9P6W1M6_RHOMI</name>
<dbReference type="OrthoDB" id="9985637at2759"/>
<dbReference type="InterPro" id="IPR004942">
    <property type="entry name" value="Roadblock/LAMTOR2_dom"/>
</dbReference>
<dbReference type="Gene3D" id="3.30.450.30">
    <property type="entry name" value="Dynein light chain 2a, cytoplasmic"/>
    <property type="match status" value="1"/>
</dbReference>